<protein>
    <recommendedName>
        <fullName evidence="4">Zn(2)-C6 fungal-type domain-containing protein</fullName>
    </recommendedName>
</protein>
<comment type="subcellular location">
    <subcellularLocation>
        <location evidence="1">Nucleus</location>
    </subcellularLocation>
</comment>
<dbReference type="KEGG" id="sla:SERLADRAFT_467528"/>
<dbReference type="AlphaFoldDB" id="F8NWF5"/>
<dbReference type="Pfam" id="PF11951">
    <property type="entry name" value="Fungal_trans_2"/>
    <property type="match status" value="1"/>
</dbReference>
<dbReference type="SUPFAM" id="SSF57701">
    <property type="entry name" value="Zn2/Cys6 DNA-binding domain"/>
    <property type="match status" value="1"/>
</dbReference>
<dbReference type="InterPro" id="IPR021858">
    <property type="entry name" value="Fun_TF"/>
</dbReference>
<dbReference type="PANTHER" id="PTHR37534">
    <property type="entry name" value="TRANSCRIPTIONAL ACTIVATOR PROTEIN UGA3"/>
    <property type="match status" value="1"/>
</dbReference>
<dbReference type="HOGENOM" id="CLU_013536_0_0_1"/>
<dbReference type="PROSITE" id="PS00463">
    <property type="entry name" value="ZN2_CY6_FUNGAL_1"/>
    <property type="match status" value="1"/>
</dbReference>
<dbReference type="CDD" id="cd00067">
    <property type="entry name" value="GAL4"/>
    <property type="match status" value="1"/>
</dbReference>
<dbReference type="InterPro" id="IPR001138">
    <property type="entry name" value="Zn2Cys6_DnaBD"/>
</dbReference>
<keyword evidence="2" id="KW-0539">Nucleus</keyword>
<feature type="domain" description="Zn(2)-C6 fungal-type" evidence="4">
    <location>
        <begin position="84"/>
        <end position="114"/>
    </location>
</feature>
<dbReference type="GeneID" id="18819246"/>
<feature type="compositionally biased region" description="Polar residues" evidence="3">
    <location>
        <begin position="160"/>
        <end position="177"/>
    </location>
</feature>
<evidence type="ECO:0000256" key="3">
    <source>
        <dbReference type="SAM" id="MobiDB-lite"/>
    </source>
</evidence>
<dbReference type="EMBL" id="GL945434">
    <property type="protein sequence ID" value="EGO24359.1"/>
    <property type="molecule type" value="Genomic_DNA"/>
</dbReference>
<dbReference type="Proteomes" id="UP000008064">
    <property type="component" value="Unassembled WGS sequence"/>
</dbReference>
<dbReference type="InterPro" id="IPR036864">
    <property type="entry name" value="Zn2-C6_fun-type_DNA-bd_sf"/>
</dbReference>
<evidence type="ECO:0000256" key="1">
    <source>
        <dbReference type="ARBA" id="ARBA00004123"/>
    </source>
</evidence>
<evidence type="ECO:0000313" key="5">
    <source>
        <dbReference type="EMBL" id="EGO24359.1"/>
    </source>
</evidence>
<dbReference type="GO" id="GO:0008270">
    <property type="term" value="F:zinc ion binding"/>
    <property type="evidence" value="ECO:0007669"/>
    <property type="project" value="InterPro"/>
</dbReference>
<dbReference type="PANTHER" id="PTHR37534:SF46">
    <property type="entry name" value="ZN(II)2CYS6 TRANSCRIPTION FACTOR (EUROFUNG)"/>
    <property type="match status" value="1"/>
</dbReference>
<dbReference type="Pfam" id="PF00172">
    <property type="entry name" value="Zn_clus"/>
    <property type="match status" value="1"/>
</dbReference>
<dbReference type="SMART" id="SM00066">
    <property type="entry name" value="GAL4"/>
    <property type="match status" value="1"/>
</dbReference>
<accession>F8NWF5</accession>
<dbReference type="RefSeq" id="XP_007318378.1">
    <property type="nucleotide sequence ID" value="XM_007318316.1"/>
</dbReference>
<evidence type="ECO:0000259" key="4">
    <source>
        <dbReference type="PROSITE" id="PS50048"/>
    </source>
</evidence>
<dbReference type="PROSITE" id="PS50048">
    <property type="entry name" value="ZN2_CY6_FUNGAL_2"/>
    <property type="match status" value="1"/>
</dbReference>
<dbReference type="OrthoDB" id="5419315at2759"/>
<proteinExistence type="predicted"/>
<feature type="region of interest" description="Disordered" evidence="3">
    <location>
        <begin position="1"/>
        <end position="82"/>
    </location>
</feature>
<sequence length="707" mass="78988">MLFQQTSRVQTGTMSFKNYNASASGSQSPSSENPSSNTSPSIVPTPLSGYRTSDDTDSQSTQSRDTPSKIPIDLPRPSSASKGGCWTCRLRRKKCDEQRENDSCQTCIRLKIKCLGWGSKRPEWMRDKQAVEAYKADIKAQLTRAGLIRGQPRATILQATASASPTYSSRPYQTGSRRGTPGTPIENSSTNNFDFVHPPHGHINNPTLLPVFAQLPQNVQMPTYNDPNLHSVEHITFSPSTPSHQSGLSPDIGHFDPFRAMNTTVEYDPQPHGLSPLPSQSVFQEEHVLYYFEHVRKLQFVFAGNNVTNITYSLVLQEPQGAVTNSICALANLHFNRMRMAHNLQVSDPSLDNAQARAFYENALSQISGNMGGHIRESDAIAALHLLSFSLLSGGSTDWRPMLDFSCRWLTQIGIIGNENPKLAMLNMTAPTRLALKATMWLDIMSSISLMRPPRYMDFYRRLFRGGSGYWAASHQSTIEDFVLRMDNLTGCPDDVLLALAEISTLSHWKVQEMRKGSLSMRGLIRRGDQIEQHLRSHPDPTSFSEVDPVPLHPHFPSLGMGSHSPHEPTRGQAMAPFPTEDARRSVAGLFREAAVLYLHTVLSDSNPGVPEIIESVNSIMNTMNQLHPSVVDRSLMFPLFLAGCMTDDRIKRETIKARLQTQDECFGNIHQIRRAMEVLWQQRDSHGGSVEWREMMSSPNFNLLLV</sequence>
<feature type="compositionally biased region" description="Polar residues" evidence="3">
    <location>
        <begin position="1"/>
        <end position="19"/>
    </location>
</feature>
<gene>
    <name evidence="5" type="ORF">SERLADRAFT_467528</name>
</gene>
<organism>
    <name type="scientific">Serpula lacrymans var. lacrymans (strain S7.9)</name>
    <name type="common">Dry rot fungus</name>
    <dbReference type="NCBI Taxonomy" id="578457"/>
    <lineage>
        <taxon>Eukaryota</taxon>
        <taxon>Fungi</taxon>
        <taxon>Dikarya</taxon>
        <taxon>Basidiomycota</taxon>
        <taxon>Agaricomycotina</taxon>
        <taxon>Agaricomycetes</taxon>
        <taxon>Agaricomycetidae</taxon>
        <taxon>Boletales</taxon>
        <taxon>Coniophorineae</taxon>
        <taxon>Serpulaceae</taxon>
        <taxon>Serpula</taxon>
    </lineage>
</organism>
<evidence type="ECO:0000256" key="2">
    <source>
        <dbReference type="ARBA" id="ARBA00023242"/>
    </source>
</evidence>
<feature type="region of interest" description="Disordered" evidence="3">
    <location>
        <begin position="160"/>
        <end position="188"/>
    </location>
</feature>
<feature type="compositionally biased region" description="Low complexity" evidence="3">
    <location>
        <begin position="20"/>
        <end position="41"/>
    </location>
</feature>
<dbReference type="GO" id="GO:0005634">
    <property type="term" value="C:nucleus"/>
    <property type="evidence" value="ECO:0007669"/>
    <property type="project" value="UniProtKB-SubCell"/>
</dbReference>
<name>F8NWF5_SERL9</name>
<reference evidence="5" key="1">
    <citation type="submission" date="2011-04" db="EMBL/GenBank/DDBJ databases">
        <title>Evolution of plant cell wall degrading machinery underlies the functional diversity of forest fungi.</title>
        <authorList>
            <consortium name="US DOE Joint Genome Institute (JGI-PGF)"/>
            <person name="Eastwood D.C."/>
            <person name="Floudas D."/>
            <person name="Binder M."/>
            <person name="Majcherczyk A."/>
            <person name="Schneider P."/>
            <person name="Aerts A."/>
            <person name="Asiegbu F.O."/>
            <person name="Baker S.E."/>
            <person name="Barry K."/>
            <person name="Bendiksby M."/>
            <person name="Blumentritt M."/>
            <person name="Coutinho P.M."/>
            <person name="Cullen D."/>
            <person name="Cullen D."/>
            <person name="Gathman A."/>
            <person name="Goodell B."/>
            <person name="Henrissat B."/>
            <person name="Ihrmark K."/>
            <person name="Kauserud H."/>
            <person name="Kohler A."/>
            <person name="LaButti K."/>
            <person name="Lapidus A."/>
            <person name="Lavin J.L."/>
            <person name="Lee Y.-H."/>
            <person name="Lindquist E."/>
            <person name="Lilly W."/>
            <person name="Lucas S."/>
            <person name="Morin E."/>
            <person name="Murat C."/>
            <person name="Oguiza J.A."/>
            <person name="Park J."/>
            <person name="Pisabarro A.G."/>
            <person name="Riley R."/>
            <person name="Rosling A."/>
            <person name="Salamov A."/>
            <person name="Schmidt O."/>
            <person name="Schmutz J."/>
            <person name="Skrede I."/>
            <person name="Stenlid J."/>
            <person name="Wiebenga A."/>
            <person name="Xie X."/>
            <person name="Kues U."/>
            <person name="Hibbett D.S."/>
            <person name="Hoffmeister D."/>
            <person name="Hogberg N."/>
            <person name="Martin F."/>
            <person name="Grigoriev I.V."/>
            <person name="Watkinson S.C."/>
        </authorList>
    </citation>
    <scope>NUCLEOTIDE SEQUENCE</scope>
    <source>
        <strain evidence="5">S7.9</strain>
    </source>
</reference>
<dbReference type="GO" id="GO:0000981">
    <property type="term" value="F:DNA-binding transcription factor activity, RNA polymerase II-specific"/>
    <property type="evidence" value="ECO:0007669"/>
    <property type="project" value="InterPro"/>
</dbReference>